<proteinExistence type="predicted"/>
<reference evidence="1 2" key="1">
    <citation type="submission" date="2023-11" db="EMBL/GenBank/DDBJ databases">
        <authorList>
            <person name="Cook R."/>
            <person name="Crisci M."/>
            <person name="Pye H."/>
            <person name="Adriaenssens E."/>
            <person name="Santini J."/>
        </authorList>
    </citation>
    <scope>NUCLEOTIDE SEQUENCE [LARGE SCALE GENOMIC DNA]</scope>
    <source>
        <strain evidence="1">Lak_Megaphage_RVC_AP3_GC26</strain>
    </source>
</reference>
<sequence>MIKEDILKQEYTEIADLAIRMENNVKEAITLYNEVKRLNNMKLVEDNLFNLQFVINWQDELNKVSITNVEDC</sequence>
<name>A0ABZ0YZI7_9CAUD</name>
<evidence type="ECO:0000313" key="1">
    <source>
        <dbReference type="EMBL" id="WQJ51260.1"/>
    </source>
</evidence>
<organism evidence="1 2">
    <name type="scientific">phage Lak_Megaphage_RVC_AP3_GC26</name>
    <dbReference type="NCBI Taxonomy" id="3109225"/>
    <lineage>
        <taxon>Viruses</taxon>
        <taxon>Duplodnaviria</taxon>
        <taxon>Heunggongvirae</taxon>
        <taxon>Uroviricota</taxon>
        <taxon>Caudoviricetes</taxon>
        <taxon>Caudoviricetes code 15 clade</taxon>
    </lineage>
</organism>
<accession>A0ABZ0YZI7</accession>
<dbReference type="EMBL" id="OR769219">
    <property type="protein sequence ID" value="WQJ51260.1"/>
    <property type="molecule type" value="Genomic_DNA"/>
</dbReference>
<dbReference type="Proteomes" id="UP001348805">
    <property type="component" value="Segment"/>
</dbReference>
<evidence type="ECO:0000313" key="2">
    <source>
        <dbReference type="Proteomes" id="UP001348805"/>
    </source>
</evidence>
<protein>
    <submittedName>
        <fullName evidence="1">Uncharacterized protein</fullName>
    </submittedName>
</protein>
<keyword evidence="2" id="KW-1185">Reference proteome</keyword>